<protein>
    <submittedName>
        <fullName evidence="2">Uncharacterized protein</fullName>
    </submittedName>
</protein>
<reference evidence="3" key="1">
    <citation type="journal article" date="2019" name="Int. J. Syst. Evol. Microbiol.">
        <title>The Global Catalogue of Microorganisms (GCM) 10K type strain sequencing project: providing services to taxonomists for standard genome sequencing and annotation.</title>
        <authorList>
            <consortium name="The Broad Institute Genomics Platform"/>
            <consortium name="The Broad Institute Genome Sequencing Center for Infectious Disease"/>
            <person name="Wu L."/>
            <person name="Ma J."/>
        </authorList>
    </citation>
    <scope>NUCLEOTIDE SEQUENCE [LARGE SCALE GENOMIC DNA]</scope>
    <source>
        <strain evidence="3">JCM 13250</strain>
    </source>
</reference>
<comment type="caution">
    <text evidence="2">The sequence shown here is derived from an EMBL/GenBank/DDBJ whole genome shotgun (WGS) entry which is preliminary data.</text>
</comment>
<name>A0ABP4YG38_9ACTN</name>
<accession>A0ABP4YG38</accession>
<keyword evidence="3" id="KW-1185">Reference proteome</keyword>
<organism evidence="2 3">
    <name type="scientific">Luedemannella flava</name>
    <dbReference type="NCBI Taxonomy" id="349316"/>
    <lineage>
        <taxon>Bacteria</taxon>
        <taxon>Bacillati</taxon>
        <taxon>Actinomycetota</taxon>
        <taxon>Actinomycetes</taxon>
        <taxon>Micromonosporales</taxon>
        <taxon>Micromonosporaceae</taxon>
        <taxon>Luedemannella</taxon>
    </lineage>
</organism>
<gene>
    <name evidence="2" type="ORF">GCM10009682_40660</name>
</gene>
<feature type="region of interest" description="Disordered" evidence="1">
    <location>
        <begin position="287"/>
        <end position="330"/>
    </location>
</feature>
<proteinExistence type="predicted"/>
<evidence type="ECO:0000256" key="1">
    <source>
        <dbReference type="SAM" id="MobiDB-lite"/>
    </source>
</evidence>
<sequence length="330" mass="36134">MWMPGIVSHWHRARVMGQPSGYLTLALPSGQTNTDLVDALARAVCRGASGDDIPAELTDGFGQSDDGEFVFDRFNAGLIRAATGSEGSRPRREKDPIAWESFERGMANSSLLAKAHATPPTEPSTVSTCRCCGEPIPAGNAAWDYEAPDPMLLLPDAEADRVRVLNSSVCIADGIGNFIRIMPVDMDDGRTAALGVWIYLRYEEYERGRHAITGGVSTWQGMRISGRLATAVQPWPDAFGAIVTATVPADTAVTETRAPYLTETDNELLHDVLTRSWALHEVFRGRNAHQPRPIPPHDRTRLSTRMSRRPRTPVSLSTNRSASSRRGTRN</sequence>
<dbReference type="EMBL" id="BAAALT010000136">
    <property type="protein sequence ID" value="GAA1815608.1"/>
    <property type="molecule type" value="Genomic_DNA"/>
</dbReference>
<evidence type="ECO:0000313" key="3">
    <source>
        <dbReference type="Proteomes" id="UP001500218"/>
    </source>
</evidence>
<feature type="compositionally biased region" description="Polar residues" evidence="1">
    <location>
        <begin position="314"/>
        <end position="330"/>
    </location>
</feature>
<dbReference type="Proteomes" id="UP001500218">
    <property type="component" value="Unassembled WGS sequence"/>
</dbReference>
<evidence type="ECO:0000313" key="2">
    <source>
        <dbReference type="EMBL" id="GAA1815608.1"/>
    </source>
</evidence>